<keyword evidence="4" id="KW-1185">Reference proteome</keyword>
<feature type="domain" description="Amidase" evidence="2">
    <location>
        <begin position="372"/>
        <end position="471"/>
    </location>
</feature>
<evidence type="ECO:0000313" key="3">
    <source>
        <dbReference type="EMBL" id="MTH61837.1"/>
    </source>
</evidence>
<comment type="similarity">
    <text evidence="1">Belongs to the amidase family.</text>
</comment>
<dbReference type="AlphaFoldDB" id="A0A844HU30"/>
<accession>A0A844HU30</accession>
<sequence length="491" mass="52607">MEKRRALPQNKGLDRLSKNTPLDLNLLELTHAITQRQCTARELAEASLSRIEELDHGLHAFCTLDDTALEQADETDRRLSAGLPVGPLAGVPVAVKDLICTRGMRTTFGSRLYADFVPEQDDIVVERLRKAGATIIGKTNTSEFGYGGVGHNHVFPTTRNPWNVALTPGGSSAGSAVAVSTGMVPLALGSDGGGSIRIPASLCGVFGMKPSWGRVPLYPSCRDPRYPGQSGWESLEHIGPLTRNATDAALALSVISGPSAYDRHSVPSESGDWVLSSLDAMASIRIAFTGDLGFAIVDPEVRSVFEQAVARLRTVISHVEAAYPAVGNTEGLLDTLVALETDRVGLKAMTAEQGIELDGWIGSILERTWTGDQFTAAIMERKRIANLTADFMRDFDFLLTPATASAAFPIDTYGPDKIAEQILPPSSWVPFSALANFTGLPAASVPIGYTQDGRPIGLQIMGRHLDDKGVLSLCAIVEKLFAQDRRSTPSV</sequence>
<evidence type="ECO:0000259" key="2">
    <source>
        <dbReference type="Pfam" id="PF01425"/>
    </source>
</evidence>
<dbReference type="InterPro" id="IPR023631">
    <property type="entry name" value="Amidase_dom"/>
</dbReference>
<reference evidence="3 4" key="1">
    <citation type="submission" date="2019-11" db="EMBL/GenBank/DDBJ databases">
        <authorList>
            <person name="Dong K."/>
        </authorList>
    </citation>
    <scope>NUCLEOTIDE SEQUENCE [LARGE SCALE GENOMIC DNA]</scope>
    <source>
        <strain evidence="3 4">NBRC 112902</strain>
    </source>
</reference>
<proteinExistence type="inferred from homology"/>
<gene>
    <name evidence="3" type="ORF">GL300_21790</name>
</gene>
<dbReference type="GO" id="GO:0003824">
    <property type="term" value="F:catalytic activity"/>
    <property type="evidence" value="ECO:0007669"/>
    <property type="project" value="InterPro"/>
</dbReference>
<dbReference type="InterPro" id="IPR000120">
    <property type="entry name" value="Amidase"/>
</dbReference>
<feature type="domain" description="Amidase" evidence="2">
    <location>
        <begin position="42"/>
        <end position="314"/>
    </location>
</feature>
<comment type="caution">
    <text evidence="3">The sequence shown here is derived from an EMBL/GenBank/DDBJ whole genome shotgun (WGS) entry which is preliminary data.</text>
</comment>
<dbReference type="SUPFAM" id="SSF75304">
    <property type="entry name" value="Amidase signature (AS) enzymes"/>
    <property type="match status" value="1"/>
</dbReference>
<dbReference type="Proteomes" id="UP000449846">
    <property type="component" value="Unassembled WGS sequence"/>
</dbReference>
<protein>
    <submittedName>
        <fullName evidence="3">Amidase</fullName>
    </submittedName>
</protein>
<evidence type="ECO:0000256" key="1">
    <source>
        <dbReference type="ARBA" id="ARBA00009199"/>
    </source>
</evidence>
<evidence type="ECO:0000313" key="4">
    <source>
        <dbReference type="Proteomes" id="UP000449846"/>
    </source>
</evidence>
<dbReference type="EMBL" id="WMIG01000021">
    <property type="protein sequence ID" value="MTH61837.1"/>
    <property type="molecule type" value="Genomic_DNA"/>
</dbReference>
<dbReference type="PANTHER" id="PTHR11895">
    <property type="entry name" value="TRANSAMIDASE"/>
    <property type="match status" value="1"/>
</dbReference>
<dbReference type="Pfam" id="PF01425">
    <property type="entry name" value="Amidase"/>
    <property type="match status" value="2"/>
</dbReference>
<dbReference type="OrthoDB" id="9777859at2"/>
<organism evidence="3 4">
    <name type="scientific">Paracoccus litorisediminis</name>
    <dbReference type="NCBI Taxonomy" id="2006130"/>
    <lineage>
        <taxon>Bacteria</taxon>
        <taxon>Pseudomonadati</taxon>
        <taxon>Pseudomonadota</taxon>
        <taxon>Alphaproteobacteria</taxon>
        <taxon>Rhodobacterales</taxon>
        <taxon>Paracoccaceae</taxon>
        <taxon>Paracoccus</taxon>
    </lineage>
</organism>
<dbReference type="RefSeq" id="WP_155041790.1">
    <property type="nucleotide sequence ID" value="NZ_WMIG01000021.1"/>
</dbReference>
<name>A0A844HU30_9RHOB</name>
<dbReference type="PANTHER" id="PTHR11895:SF7">
    <property type="entry name" value="GLUTAMYL-TRNA(GLN) AMIDOTRANSFERASE SUBUNIT A, MITOCHONDRIAL"/>
    <property type="match status" value="1"/>
</dbReference>
<dbReference type="Gene3D" id="3.90.1300.10">
    <property type="entry name" value="Amidase signature (AS) domain"/>
    <property type="match status" value="1"/>
</dbReference>
<dbReference type="InterPro" id="IPR036928">
    <property type="entry name" value="AS_sf"/>
</dbReference>